<proteinExistence type="predicted"/>
<name>A0A2Z6MWU9_TRISU</name>
<dbReference type="AlphaFoldDB" id="A0A2Z6MWU9"/>
<gene>
    <name evidence="1" type="ORF">TSUD_19990</name>
</gene>
<dbReference type="EMBL" id="DF973552">
    <property type="protein sequence ID" value="GAU34293.1"/>
    <property type="molecule type" value="Genomic_DNA"/>
</dbReference>
<evidence type="ECO:0000313" key="2">
    <source>
        <dbReference type="Proteomes" id="UP000242715"/>
    </source>
</evidence>
<accession>A0A2Z6MWU9</accession>
<sequence length="69" mass="7902">MKKSTLPCTNRLTYNANPITQSAVVGRKRLITATAAHRRQKHNSIVTEVNLEVVVVEGQMRFRVQIRRD</sequence>
<protein>
    <submittedName>
        <fullName evidence="1">Uncharacterized protein</fullName>
    </submittedName>
</protein>
<evidence type="ECO:0000313" key="1">
    <source>
        <dbReference type="EMBL" id="GAU34293.1"/>
    </source>
</evidence>
<organism evidence="1 2">
    <name type="scientific">Trifolium subterraneum</name>
    <name type="common">Subterranean clover</name>
    <dbReference type="NCBI Taxonomy" id="3900"/>
    <lineage>
        <taxon>Eukaryota</taxon>
        <taxon>Viridiplantae</taxon>
        <taxon>Streptophyta</taxon>
        <taxon>Embryophyta</taxon>
        <taxon>Tracheophyta</taxon>
        <taxon>Spermatophyta</taxon>
        <taxon>Magnoliopsida</taxon>
        <taxon>eudicotyledons</taxon>
        <taxon>Gunneridae</taxon>
        <taxon>Pentapetalae</taxon>
        <taxon>rosids</taxon>
        <taxon>fabids</taxon>
        <taxon>Fabales</taxon>
        <taxon>Fabaceae</taxon>
        <taxon>Papilionoideae</taxon>
        <taxon>50 kb inversion clade</taxon>
        <taxon>NPAAA clade</taxon>
        <taxon>Hologalegina</taxon>
        <taxon>IRL clade</taxon>
        <taxon>Trifolieae</taxon>
        <taxon>Trifolium</taxon>
    </lineage>
</organism>
<keyword evidence="2" id="KW-1185">Reference proteome</keyword>
<dbReference type="Proteomes" id="UP000242715">
    <property type="component" value="Unassembled WGS sequence"/>
</dbReference>
<reference evidence="2" key="1">
    <citation type="journal article" date="2017" name="Front. Plant Sci.">
        <title>Climate Clever Clovers: New Paradigm to Reduce the Environmental Footprint of Ruminants by Breeding Low Methanogenic Forages Utilizing Haplotype Variation.</title>
        <authorList>
            <person name="Kaur P."/>
            <person name="Appels R."/>
            <person name="Bayer P.E."/>
            <person name="Keeble-Gagnere G."/>
            <person name="Wang J."/>
            <person name="Hirakawa H."/>
            <person name="Shirasawa K."/>
            <person name="Vercoe P."/>
            <person name="Stefanova K."/>
            <person name="Durmic Z."/>
            <person name="Nichols P."/>
            <person name="Revell C."/>
            <person name="Isobe S.N."/>
            <person name="Edwards D."/>
            <person name="Erskine W."/>
        </authorList>
    </citation>
    <scope>NUCLEOTIDE SEQUENCE [LARGE SCALE GENOMIC DNA]</scope>
    <source>
        <strain evidence="2">cv. Daliak</strain>
    </source>
</reference>